<dbReference type="EMBL" id="LC066377">
    <property type="protein sequence ID" value="BAT28146.1"/>
    <property type="molecule type" value="Genomic_DNA"/>
</dbReference>
<dbReference type="InterPro" id="IPR002563">
    <property type="entry name" value="Flavin_Rdtase-like_dom"/>
</dbReference>
<protein>
    <submittedName>
        <fullName evidence="2">Conserved protein of DIM6/NTAB family</fullName>
    </submittedName>
</protein>
<dbReference type="SUPFAM" id="SSF50475">
    <property type="entry name" value="FMN-binding split barrel"/>
    <property type="match status" value="1"/>
</dbReference>
<dbReference type="RefSeq" id="WP_062226363.1">
    <property type="nucleotide sequence ID" value="NZ_BBWR01000002.1"/>
</dbReference>
<dbReference type="AlphaFoldDB" id="A0A0P0Z2G3"/>
<dbReference type="SMART" id="SM00903">
    <property type="entry name" value="Flavin_Reduct"/>
    <property type="match status" value="1"/>
</dbReference>
<dbReference type="OrthoDB" id="9783347at2"/>
<reference evidence="2" key="1">
    <citation type="journal article" date="2015" name="Proc. Natl. Acad. Sci. U.S.A.">
        <title>Bacterial clade with the ribosomal RNA operon on a small plasmid rather than the chromosome.</title>
        <authorList>
            <person name="Anda M."/>
            <person name="Ohtsubo Y."/>
            <person name="Okubo T."/>
            <person name="Sugawara M."/>
            <person name="Nagata Y."/>
            <person name="Tsuda M."/>
            <person name="Minamisawa K."/>
            <person name="Mitsui H."/>
        </authorList>
    </citation>
    <scope>NUCLEOTIDE SEQUENCE</scope>
    <source>
        <strain evidence="2">JCM 14755</strain>
    </source>
</reference>
<dbReference type="Pfam" id="PF01613">
    <property type="entry name" value="Flavin_Reduct"/>
    <property type="match status" value="1"/>
</dbReference>
<evidence type="ECO:0000259" key="1">
    <source>
        <dbReference type="SMART" id="SM00903"/>
    </source>
</evidence>
<feature type="domain" description="Flavin reductase like" evidence="1">
    <location>
        <begin position="21"/>
        <end position="172"/>
    </location>
</feature>
<dbReference type="InterPro" id="IPR012349">
    <property type="entry name" value="Split_barrel_FMN-bd"/>
</dbReference>
<dbReference type="PANTHER" id="PTHR43812">
    <property type="entry name" value="BLR2425 PROTEIN"/>
    <property type="match status" value="1"/>
</dbReference>
<dbReference type="Gene3D" id="2.30.110.10">
    <property type="entry name" value="Electron Transport, Fmn-binding Protein, Chain A"/>
    <property type="match status" value="1"/>
</dbReference>
<organism evidence="2">
    <name type="scientific">Aureimonas frigidaquae</name>
    <dbReference type="NCBI Taxonomy" id="424757"/>
    <lineage>
        <taxon>Bacteria</taxon>
        <taxon>Pseudomonadati</taxon>
        <taxon>Pseudomonadota</taxon>
        <taxon>Alphaproteobacteria</taxon>
        <taxon>Hyphomicrobiales</taxon>
        <taxon>Aurantimonadaceae</taxon>
        <taxon>Aureimonas</taxon>
    </lineage>
</organism>
<evidence type="ECO:0000313" key="2">
    <source>
        <dbReference type="EMBL" id="BAT28146.1"/>
    </source>
</evidence>
<dbReference type="GO" id="GO:0010181">
    <property type="term" value="F:FMN binding"/>
    <property type="evidence" value="ECO:0007669"/>
    <property type="project" value="InterPro"/>
</dbReference>
<sequence length="207" mass="22405">MFYETEDNRHGLAHDPFKAIVSPRPIGWISTRAADGTVNLSPYSFFNALSDRPKLVMFSSVGMKHSAANAIESGEFVCNLATASLARALNRSSAPAPRGVSEFAIAGLTEAECRLVAAPRVAESPAALECRVTEWFRPKSLAGPVSENVVVIGQVVGVHIDEAILRDGRVRMELAEPLSRLGYMDYAVTRDVFELFRPAAPDASDVD</sequence>
<dbReference type="PANTHER" id="PTHR43812:SF2">
    <property type="entry name" value="FLAVIN REDUCTASE LIKE DOMAIN-CONTAINING PROTEIN"/>
    <property type="match status" value="1"/>
</dbReference>
<accession>A0A0P0Z2G3</accession>
<dbReference type="GO" id="GO:0016646">
    <property type="term" value="F:oxidoreductase activity, acting on the CH-NH group of donors, NAD or NADP as acceptor"/>
    <property type="evidence" value="ECO:0007669"/>
    <property type="project" value="UniProtKB-ARBA"/>
</dbReference>
<proteinExistence type="predicted"/>
<name>A0A0P0Z2G3_9HYPH</name>